<gene>
    <name evidence="2" type="ORF">GCM10011494_21880</name>
</gene>
<reference evidence="2" key="1">
    <citation type="journal article" date="2014" name="Int. J. Syst. Evol. Microbiol.">
        <title>Complete genome sequence of Corynebacterium casei LMG S-19264T (=DSM 44701T), isolated from a smear-ripened cheese.</title>
        <authorList>
            <consortium name="US DOE Joint Genome Institute (JGI-PGF)"/>
            <person name="Walter F."/>
            <person name="Albersmeier A."/>
            <person name="Kalinowski J."/>
            <person name="Ruckert C."/>
        </authorList>
    </citation>
    <scope>NUCLEOTIDE SEQUENCE</scope>
    <source>
        <strain evidence="2">CGMCC 1.15095</strain>
    </source>
</reference>
<dbReference type="InterPro" id="IPR000835">
    <property type="entry name" value="HTH_MarR-typ"/>
</dbReference>
<dbReference type="Gene3D" id="1.10.10.10">
    <property type="entry name" value="Winged helix-like DNA-binding domain superfamily/Winged helix DNA-binding domain"/>
    <property type="match status" value="1"/>
</dbReference>
<dbReference type="InterPro" id="IPR036390">
    <property type="entry name" value="WH_DNA-bd_sf"/>
</dbReference>
<protein>
    <recommendedName>
        <fullName evidence="1">HTH marR-type domain-containing protein</fullName>
    </recommendedName>
</protein>
<dbReference type="RefSeq" id="WP_188771430.1">
    <property type="nucleotide sequence ID" value="NZ_BMHK01000013.1"/>
</dbReference>
<name>A0A916X5S7_9SPHN</name>
<dbReference type="AlphaFoldDB" id="A0A916X5S7"/>
<keyword evidence="3" id="KW-1185">Reference proteome</keyword>
<dbReference type="Proteomes" id="UP000608154">
    <property type="component" value="Unassembled WGS sequence"/>
</dbReference>
<feature type="domain" description="HTH marR-type" evidence="1">
    <location>
        <begin position="47"/>
        <end position="142"/>
    </location>
</feature>
<dbReference type="SUPFAM" id="SSF46785">
    <property type="entry name" value="Winged helix' DNA-binding domain"/>
    <property type="match status" value="1"/>
</dbReference>
<sequence>MPRKPVDQLNVGRSYYTRQLPGLDVEHFGPLWHFFTVGHLVATDLDAIAGKLGCGFADLDLLGTLAIDERSALRATDLASTLFVSNAVVSTRIARLEKQGLLERRRNARDKRAFDLLQPVSGENARHRIADALEADVLEADVLDDGCQSRSEYIR</sequence>
<accession>A0A916X5S7</accession>
<dbReference type="InterPro" id="IPR036388">
    <property type="entry name" value="WH-like_DNA-bd_sf"/>
</dbReference>
<comment type="caution">
    <text evidence="2">The sequence shown here is derived from an EMBL/GenBank/DDBJ whole genome shotgun (WGS) entry which is preliminary data.</text>
</comment>
<reference evidence="2" key="2">
    <citation type="submission" date="2020-09" db="EMBL/GenBank/DDBJ databases">
        <authorList>
            <person name="Sun Q."/>
            <person name="Zhou Y."/>
        </authorList>
    </citation>
    <scope>NUCLEOTIDE SEQUENCE</scope>
    <source>
        <strain evidence="2">CGMCC 1.15095</strain>
    </source>
</reference>
<organism evidence="2 3">
    <name type="scientific">Novosphingobium endophyticum</name>
    <dbReference type="NCBI Taxonomy" id="1955250"/>
    <lineage>
        <taxon>Bacteria</taxon>
        <taxon>Pseudomonadati</taxon>
        <taxon>Pseudomonadota</taxon>
        <taxon>Alphaproteobacteria</taxon>
        <taxon>Sphingomonadales</taxon>
        <taxon>Sphingomonadaceae</taxon>
        <taxon>Novosphingobium</taxon>
    </lineage>
</organism>
<evidence type="ECO:0000313" key="3">
    <source>
        <dbReference type="Proteomes" id="UP000608154"/>
    </source>
</evidence>
<evidence type="ECO:0000259" key="1">
    <source>
        <dbReference type="SMART" id="SM00347"/>
    </source>
</evidence>
<dbReference type="Pfam" id="PF12802">
    <property type="entry name" value="MarR_2"/>
    <property type="match status" value="1"/>
</dbReference>
<dbReference type="EMBL" id="BMHK01000013">
    <property type="protein sequence ID" value="GGC02982.1"/>
    <property type="molecule type" value="Genomic_DNA"/>
</dbReference>
<proteinExistence type="predicted"/>
<dbReference type="SMART" id="SM00347">
    <property type="entry name" value="HTH_MARR"/>
    <property type="match status" value="1"/>
</dbReference>
<dbReference type="GO" id="GO:0003700">
    <property type="term" value="F:DNA-binding transcription factor activity"/>
    <property type="evidence" value="ECO:0007669"/>
    <property type="project" value="InterPro"/>
</dbReference>
<evidence type="ECO:0000313" key="2">
    <source>
        <dbReference type="EMBL" id="GGC02982.1"/>
    </source>
</evidence>